<feature type="transmembrane region" description="Helical" evidence="1">
    <location>
        <begin position="47"/>
        <end position="67"/>
    </location>
</feature>
<proteinExistence type="predicted"/>
<reference evidence="2 3" key="1">
    <citation type="submission" date="2016-10" db="EMBL/GenBank/DDBJ databases">
        <authorList>
            <person name="de Groot N.N."/>
        </authorList>
    </citation>
    <scope>NUCLEOTIDE SEQUENCE [LARGE SCALE GENOMIC DNA]</scope>
    <source>
        <strain evidence="2 3">DSM 22274</strain>
    </source>
</reference>
<dbReference type="RefSeq" id="WP_074710895.1">
    <property type="nucleotide sequence ID" value="NZ_FNTV01000001.1"/>
</dbReference>
<keyword evidence="1" id="KW-0472">Membrane</keyword>
<evidence type="ECO:0008006" key="4">
    <source>
        <dbReference type="Google" id="ProtNLM"/>
    </source>
</evidence>
<protein>
    <recommendedName>
        <fullName evidence="4">DUF4235 domain-containing protein</fullName>
    </recommendedName>
</protein>
<dbReference type="InterPro" id="IPR025329">
    <property type="entry name" value="DUF4235"/>
</dbReference>
<organism evidence="2 3">
    <name type="scientific">Arthrobacter alpinus</name>
    <dbReference type="NCBI Taxonomy" id="656366"/>
    <lineage>
        <taxon>Bacteria</taxon>
        <taxon>Bacillati</taxon>
        <taxon>Actinomycetota</taxon>
        <taxon>Actinomycetes</taxon>
        <taxon>Micrococcales</taxon>
        <taxon>Micrococcaceae</taxon>
        <taxon>Arthrobacter</taxon>
    </lineage>
</organism>
<evidence type="ECO:0000256" key="1">
    <source>
        <dbReference type="SAM" id="Phobius"/>
    </source>
</evidence>
<sequence length="86" mass="9013">MNVVIKIFSVLASVAAGAAARKALEMGWRKGTGHEPPKDAGDLRNSLPGVLVFALVTAASGAVIQVVTQRLGRKATVGLERYPEEV</sequence>
<dbReference type="Pfam" id="PF14019">
    <property type="entry name" value="DUF4235"/>
    <property type="match status" value="1"/>
</dbReference>
<name>A0A1H5HUG4_9MICC</name>
<dbReference type="Proteomes" id="UP000182725">
    <property type="component" value="Unassembled WGS sequence"/>
</dbReference>
<accession>A0A1H5HUG4</accession>
<dbReference type="EMBL" id="FNTV01000001">
    <property type="protein sequence ID" value="SEE30878.1"/>
    <property type="molecule type" value="Genomic_DNA"/>
</dbReference>
<gene>
    <name evidence="2" type="ORF">SAMN04489740_1094</name>
</gene>
<keyword evidence="1" id="KW-0812">Transmembrane</keyword>
<evidence type="ECO:0000313" key="2">
    <source>
        <dbReference type="EMBL" id="SEE30878.1"/>
    </source>
</evidence>
<dbReference type="AlphaFoldDB" id="A0A1H5HUG4"/>
<evidence type="ECO:0000313" key="3">
    <source>
        <dbReference type="Proteomes" id="UP000182725"/>
    </source>
</evidence>
<keyword evidence="1" id="KW-1133">Transmembrane helix</keyword>